<dbReference type="PANTHER" id="PTHR43344:SF2">
    <property type="entry name" value="PHOSPHOSERINE PHOSPHATASE"/>
    <property type="match status" value="1"/>
</dbReference>
<evidence type="ECO:0000256" key="13">
    <source>
        <dbReference type="ARBA" id="ARBA00048523"/>
    </source>
</evidence>
<evidence type="ECO:0000256" key="12">
    <source>
        <dbReference type="ARBA" id="ARBA00048138"/>
    </source>
</evidence>
<evidence type="ECO:0000256" key="7">
    <source>
        <dbReference type="ARBA" id="ARBA00022723"/>
    </source>
</evidence>
<dbReference type="GO" id="GO:0006564">
    <property type="term" value="P:L-serine biosynthetic process"/>
    <property type="evidence" value="ECO:0007669"/>
    <property type="project" value="UniProtKB-KW"/>
</dbReference>
<keyword evidence="16" id="KW-1185">Reference proteome</keyword>
<evidence type="ECO:0000313" key="16">
    <source>
        <dbReference type="Proteomes" id="UP000319255"/>
    </source>
</evidence>
<feature type="active site" description="Proton donor" evidence="14">
    <location>
        <position position="65"/>
    </location>
</feature>
<evidence type="ECO:0000256" key="1">
    <source>
        <dbReference type="ARBA" id="ARBA00001946"/>
    </source>
</evidence>
<protein>
    <recommendedName>
        <fullName evidence="5">Phosphoserine phosphatase</fullName>
        <ecNumber evidence="4">3.1.3.3</ecNumber>
    </recommendedName>
    <alternativeName>
        <fullName evidence="11">O-phosphoserine phosphohydrolase</fullName>
    </alternativeName>
</protein>
<dbReference type="OrthoDB" id="9792539at2"/>
<dbReference type="SFLD" id="SFLDS00003">
    <property type="entry name" value="Haloacid_Dehalogenase"/>
    <property type="match status" value="1"/>
</dbReference>
<dbReference type="InterPro" id="IPR050582">
    <property type="entry name" value="HAD-like_SerB"/>
</dbReference>
<dbReference type="InterPro" id="IPR004469">
    <property type="entry name" value="PSP"/>
</dbReference>
<evidence type="ECO:0000256" key="8">
    <source>
        <dbReference type="ARBA" id="ARBA00022801"/>
    </source>
</evidence>
<dbReference type="InterPro" id="IPR023214">
    <property type="entry name" value="HAD_sf"/>
</dbReference>
<dbReference type="EC" id="3.1.3.3" evidence="4"/>
<comment type="cofactor">
    <cofactor evidence="1">
        <name>Mg(2+)</name>
        <dbReference type="ChEBI" id="CHEBI:18420"/>
    </cofactor>
</comment>
<dbReference type="SUPFAM" id="SSF56784">
    <property type="entry name" value="HAD-like"/>
    <property type="match status" value="1"/>
</dbReference>
<dbReference type="GO" id="GO:0005737">
    <property type="term" value="C:cytoplasm"/>
    <property type="evidence" value="ECO:0007669"/>
    <property type="project" value="TreeGrafter"/>
</dbReference>
<evidence type="ECO:0000256" key="6">
    <source>
        <dbReference type="ARBA" id="ARBA00022605"/>
    </source>
</evidence>
<evidence type="ECO:0000256" key="10">
    <source>
        <dbReference type="ARBA" id="ARBA00023299"/>
    </source>
</evidence>
<keyword evidence="10" id="KW-0718">Serine biosynthesis</keyword>
<dbReference type="NCBIfam" id="TIGR00338">
    <property type="entry name" value="serB"/>
    <property type="match status" value="1"/>
</dbReference>
<dbReference type="GO" id="GO:0000287">
    <property type="term" value="F:magnesium ion binding"/>
    <property type="evidence" value="ECO:0007669"/>
    <property type="project" value="TreeGrafter"/>
</dbReference>
<comment type="caution">
    <text evidence="15">The sequence shown here is derived from an EMBL/GenBank/DDBJ whole genome shotgun (WGS) entry which is preliminary data.</text>
</comment>
<evidence type="ECO:0000256" key="2">
    <source>
        <dbReference type="ARBA" id="ARBA00005135"/>
    </source>
</evidence>
<evidence type="ECO:0000256" key="4">
    <source>
        <dbReference type="ARBA" id="ARBA00012640"/>
    </source>
</evidence>
<comment type="similarity">
    <text evidence="3">Belongs to the HAD-like hydrolase superfamily. SerB family.</text>
</comment>
<comment type="catalytic activity">
    <reaction evidence="13">
        <text>O-phospho-D-serine + H2O = D-serine + phosphate</text>
        <dbReference type="Rhea" id="RHEA:24873"/>
        <dbReference type="ChEBI" id="CHEBI:15377"/>
        <dbReference type="ChEBI" id="CHEBI:35247"/>
        <dbReference type="ChEBI" id="CHEBI:43474"/>
        <dbReference type="ChEBI" id="CHEBI:58680"/>
        <dbReference type="EC" id="3.1.3.3"/>
    </reaction>
</comment>
<keyword evidence="9" id="KW-0460">Magnesium</keyword>
<name>A0A501WY47_9RHOB</name>
<gene>
    <name evidence="15" type="primary">serB</name>
    <name evidence="15" type="ORF">FJM51_11095</name>
</gene>
<dbReference type="AlphaFoldDB" id="A0A501WY47"/>
<comment type="pathway">
    <text evidence="2">Amino-acid biosynthesis; L-serine biosynthesis; L-serine from 3-phospho-D-glycerate: step 3/3.</text>
</comment>
<evidence type="ECO:0000256" key="11">
    <source>
        <dbReference type="ARBA" id="ARBA00031693"/>
    </source>
</evidence>
<accession>A0A501WY47</accession>
<keyword evidence="8 15" id="KW-0378">Hydrolase</keyword>
<dbReference type="NCBIfam" id="TIGR01488">
    <property type="entry name" value="HAD-SF-IB"/>
    <property type="match status" value="1"/>
</dbReference>
<dbReference type="SFLD" id="SFLDG01136">
    <property type="entry name" value="C1.6:_Phosphoserine_Phosphatas"/>
    <property type="match status" value="1"/>
</dbReference>
<evidence type="ECO:0000256" key="3">
    <source>
        <dbReference type="ARBA" id="ARBA00009184"/>
    </source>
</evidence>
<dbReference type="GO" id="GO:0036424">
    <property type="term" value="F:L-phosphoserine phosphatase activity"/>
    <property type="evidence" value="ECO:0007669"/>
    <property type="project" value="InterPro"/>
</dbReference>
<evidence type="ECO:0000256" key="14">
    <source>
        <dbReference type="PIRSR" id="PIRSR604469-1"/>
    </source>
</evidence>
<dbReference type="Gene3D" id="3.40.50.1000">
    <property type="entry name" value="HAD superfamily/HAD-like"/>
    <property type="match status" value="1"/>
</dbReference>
<dbReference type="EMBL" id="VFRP01000009">
    <property type="protein sequence ID" value="TPE50836.1"/>
    <property type="molecule type" value="Genomic_DNA"/>
</dbReference>
<dbReference type="InterPro" id="IPR036412">
    <property type="entry name" value="HAD-like_sf"/>
</dbReference>
<dbReference type="Pfam" id="PF12710">
    <property type="entry name" value="HAD"/>
    <property type="match status" value="1"/>
</dbReference>
<dbReference type="PANTHER" id="PTHR43344">
    <property type="entry name" value="PHOSPHOSERINE PHOSPHATASE"/>
    <property type="match status" value="1"/>
</dbReference>
<dbReference type="SFLD" id="SFLDG01137">
    <property type="entry name" value="C1.6.1:_Phosphoserine_Phosphat"/>
    <property type="match status" value="1"/>
</dbReference>
<reference evidence="15 16" key="1">
    <citation type="submission" date="2019-06" db="EMBL/GenBank/DDBJ databases">
        <title>A novel bacterium of genus Amaricoccus, isolated from marine sediment.</title>
        <authorList>
            <person name="Huang H."/>
            <person name="Mo K."/>
            <person name="Hu Y."/>
        </authorList>
    </citation>
    <scope>NUCLEOTIDE SEQUENCE [LARGE SCALE GENOMIC DNA]</scope>
    <source>
        <strain evidence="15 16">HB172011</strain>
    </source>
</reference>
<sequence length="271" mass="28213">MAETVNGAGGAAGETRRLAAGAVELDLARRPAPGAMGEFAARIGIDANLVPSANRRKRLLIADMDSTIIDVECIDELADFAGVKPMVAEITERAMRGELDFEAALRARVALLRGLPAGTLGQCYEARVRLNPGARVLARTMAALGAETALVSGGFTFFSERVARAAGFAYNQANTLLTEDGVLTGEVADPILGREAKRAALARLSADFGPEGAIAVGDGANDLDMVTAAGLGVAYRAKPALAEAADARIEHSDLTALLALQGIPETEWVRD</sequence>
<proteinExistence type="inferred from homology"/>
<evidence type="ECO:0000313" key="15">
    <source>
        <dbReference type="EMBL" id="TPE50836.1"/>
    </source>
</evidence>
<evidence type="ECO:0000256" key="9">
    <source>
        <dbReference type="ARBA" id="ARBA00022842"/>
    </source>
</evidence>
<evidence type="ECO:0000256" key="5">
    <source>
        <dbReference type="ARBA" id="ARBA00015196"/>
    </source>
</evidence>
<dbReference type="SFLD" id="SFLDF00029">
    <property type="entry name" value="phosphoserine_phosphatase"/>
    <property type="match status" value="1"/>
</dbReference>
<comment type="catalytic activity">
    <reaction evidence="12">
        <text>O-phospho-L-serine + H2O = L-serine + phosphate</text>
        <dbReference type="Rhea" id="RHEA:21208"/>
        <dbReference type="ChEBI" id="CHEBI:15377"/>
        <dbReference type="ChEBI" id="CHEBI:33384"/>
        <dbReference type="ChEBI" id="CHEBI:43474"/>
        <dbReference type="ChEBI" id="CHEBI:57524"/>
        <dbReference type="EC" id="3.1.3.3"/>
    </reaction>
</comment>
<feature type="active site" description="Nucleophile" evidence="14">
    <location>
        <position position="63"/>
    </location>
</feature>
<keyword evidence="6" id="KW-0028">Amino-acid biosynthesis</keyword>
<organism evidence="15 16">
    <name type="scientific">Amaricoccus solimangrovi</name>
    <dbReference type="NCBI Taxonomy" id="2589815"/>
    <lineage>
        <taxon>Bacteria</taxon>
        <taxon>Pseudomonadati</taxon>
        <taxon>Pseudomonadota</taxon>
        <taxon>Alphaproteobacteria</taxon>
        <taxon>Rhodobacterales</taxon>
        <taxon>Paracoccaceae</taxon>
        <taxon>Amaricoccus</taxon>
    </lineage>
</organism>
<dbReference type="UniPathway" id="UPA00135">
    <property type="reaction ID" value="UER00198"/>
</dbReference>
<keyword evidence="7" id="KW-0479">Metal-binding</keyword>
<dbReference type="Proteomes" id="UP000319255">
    <property type="component" value="Unassembled WGS sequence"/>
</dbReference>